<proteinExistence type="predicted"/>
<dbReference type="RefSeq" id="WP_181043271.1">
    <property type="nucleotide sequence ID" value="NZ_CP154825.1"/>
</dbReference>
<accession>A0A2S6H199</accession>
<sequence>MTTLLVDIGSTTIKLCEAGTRAVRVVPRAPGISPGEQVLSLTNGADRLRVCSSANAAPRVGVLGLTRGHSAPAAAAGNVAYTHLLGERPASPLPHVDILVMAGGVDGADHTHLRTCLSRTRLADHPHDVLVWAGADDPDLVAHLPVDHRAPNVLDHRLRPSPGGLSDLIHNLHLGDLVDHKGLRPLAGATETPILPTPTILTVAAERLTRDNFLPDVTHPFLLVDIGGTTTTIHHNTHHVFTDLGVANPHRALATHTGLMDLATAIDPPQARSLYHSLSEGKIPTPQTAFLTCLYLSLWRLTHQGTLTPQNFTSLLVTGGAWQGTPTPDILRVATTACGLPHAHWNLCLDHHYEFWTHGLTAPAMDHQRDRMPSP</sequence>
<comment type="caution">
    <text evidence="1">The sequence shown here is derived from an EMBL/GenBank/DDBJ whole genome shotgun (WGS) entry which is preliminary data.</text>
</comment>
<evidence type="ECO:0000313" key="1">
    <source>
        <dbReference type="EMBL" id="PPK71200.1"/>
    </source>
</evidence>
<dbReference type="Pfam" id="PF13941">
    <property type="entry name" value="MutL"/>
    <property type="match status" value="1"/>
</dbReference>
<gene>
    <name evidence="1" type="ORF">CLV40_101389</name>
</gene>
<dbReference type="AlphaFoldDB" id="A0A2S6H199"/>
<name>A0A2S6H199_9PSEU</name>
<protein>
    <submittedName>
        <fullName evidence="1">MutL-like protein</fullName>
    </submittedName>
</protein>
<dbReference type="InterPro" id="IPR006230">
    <property type="entry name" value="MutL"/>
</dbReference>
<keyword evidence="2" id="KW-1185">Reference proteome</keyword>
<evidence type="ECO:0000313" key="2">
    <source>
        <dbReference type="Proteomes" id="UP000239203"/>
    </source>
</evidence>
<dbReference type="EMBL" id="PTIX01000001">
    <property type="protein sequence ID" value="PPK71200.1"/>
    <property type="molecule type" value="Genomic_DNA"/>
</dbReference>
<reference evidence="1 2" key="1">
    <citation type="submission" date="2018-02" db="EMBL/GenBank/DDBJ databases">
        <title>Genomic Encyclopedia of Archaeal and Bacterial Type Strains, Phase II (KMG-II): from individual species to whole genera.</title>
        <authorList>
            <person name="Goeker M."/>
        </authorList>
    </citation>
    <scope>NUCLEOTIDE SEQUENCE [LARGE SCALE GENOMIC DNA]</scope>
    <source>
        <strain evidence="1 2">YU 961-1</strain>
    </source>
</reference>
<dbReference type="Proteomes" id="UP000239203">
    <property type="component" value="Unassembled WGS sequence"/>
</dbReference>
<organism evidence="1 2">
    <name type="scientific">Actinokineospora auranticolor</name>
    <dbReference type="NCBI Taxonomy" id="155976"/>
    <lineage>
        <taxon>Bacteria</taxon>
        <taxon>Bacillati</taxon>
        <taxon>Actinomycetota</taxon>
        <taxon>Actinomycetes</taxon>
        <taxon>Pseudonocardiales</taxon>
        <taxon>Pseudonocardiaceae</taxon>
        <taxon>Actinokineospora</taxon>
    </lineage>
</organism>